<protein>
    <submittedName>
        <fullName evidence="4">Polysaccharide deacetylase family protein</fullName>
        <ecNumber evidence="4">3.-.-.-</ecNumber>
    </submittedName>
</protein>
<dbReference type="EMBL" id="JBHLZP010000126">
    <property type="protein sequence ID" value="MFB9834206.1"/>
    <property type="molecule type" value="Genomic_DNA"/>
</dbReference>
<dbReference type="PROSITE" id="PS51677">
    <property type="entry name" value="NODB"/>
    <property type="match status" value="1"/>
</dbReference>
<dbReference type="Gene3D" id="3.20.20.370">
    <property type="entry name" value="Glycoside hydrolase/deacetylase"/>
    <property type="match status" value="1"/>
</dbReference>
<dbReference type="PANTHER" id="PTHR10587">
    <property type="entry name" value="GLYCOSYL TRANSFERASE-RELATED"/>
    <property type="match status" value="1"/>
</dbReference>
<organism evidence="4 5">
    <name type="scientific">Actinoallomurus acaciae</name>
    <dbReference type="NCBI Taxonomy" id="502577"/>
    <lineage>
        <taxon>Bacteria</taxon>
        <taxon>Bacillati</taxon>
        <taxon>Actinomycetota</taxon>
        <taxon>Actinomycetes</taxon>
        <taxon>Streptosporangiales</taxon>
        <taxon>Thermomonosporaceae</taxon>
        <taxon>Actinoallomurus</taxon>
    </lineage>
</organism>
<gene>
    <name evidence="4" type="ORF">ACFFNX_18645</name>
</gene>
<dbReference type="Pfam" id="PF01522">
    <property type="entry name" value="Polysacc_deac_1"/>
    <property type="match status" value="1"/>
</dbReference>
<dbReference type="EC" id="3.-.-.-" evidence="4"/>
<dbReference type="InterPro" id="IPR050248">
    <property type="entry name" value="Polysacc_deacetylase_ArnD"/>
</dbReference>
<evidence type="ECO:0000259" key="3">
    <source>
        <dbReference type="PROSITE" id="PS51677"/>
    </source>
</evidence>
<comment type="caution">
    <text evidence="4">The sequence shown here is derived from an EMBL/GenBank/DDBJ whole genome shotgun (WGS) entry which is preliminary data.</text>
</comment>
<keyword evidence="5" id="KW-1185">Reference proteome</keyword>
<dbReference type="SUPFAM" id="SSF88713">
    <property type="entry name" value="Glycoside hydrolase/deacetylase"/>
    <property type="match status" value="1"/>
</dbReference>
<evidence type="ECO:0000313" key="5">
    <source>
        <dbReference type="Proteomes" id="UP001589627"/>
    </source>
</evidence>
<proteinExistence type="predicted"/>
<dbReference type="RefSeq" id="WP_378203355.1">
    <property type="nucleotide sequence ID" value="NZ_JBHLZP010000126.1"/>
</dbReference>
<dbReference type="InterPro" id="IPR011330">
    <property type="entry name" value="Glyco_hydro/deAcase_b/a-brl"/>
</dbReference>
<accession>A0ABV5YGN4</accession>
<keyword evidence="2 4" id="KW-0378">Hydrolase</keyword>
<dbReference type="CDD" id="cd10917">
    <property type="entry name" value="CE4_NodB_like_6s_7s"/>
    <property type="match status" value="1"/>
</dbReference>
<sequence length="287" mass="30507">MTDATEGTASAANARPRRSILRAVGRAGTVAGVMAGAAGTLGGLAAGGLLDDADAMPGTPVSAIGVPTDGPWRPSPAHVDISWAVDTSQRLVALTFDDGPMPNWTPMVHDILDEERIPATFFLVGARVRDNARLIHGRMDRHAVGNHTWAHKDLTRMTHPQAYQAMHRAHTMIAKVTGKEPRLLRPPMGNIGGTTVSAAGALGYHVVLWSLKMREAYLGHPPGRLVDYIVDSTEPGTILLAHDTGHRDRLIAIRGLPAMIRGLRAKGFEFVTVPDLLAAAQTGTATT</sequence>
<evidence type="ECO:0000313" key="4">
    <source>
        <dbReference type="EMBL" id="MFB9834206.1"/>
    </source>
</evidence>
<reference evidence="4 5" key="1">
    <citation type="submission" date="2024-09" db="EMBL/GenBank/DDBJ databases">
        <authorList>
            <person name="Sun Q."/>
            <person name="Mori K."/>
        </authorList>
    </citation>
    <scope>NUCLEOTIDE SEQUENCE [LARGE SCALE GENOMIC DNA]</scope>
    <source>
        <strain evidence="4 5">TBRC 0563</strain>
    </source>
</reference>
<dbReference type="InterPro" id="IPR002509">
    <property type="entry name" value="NODB_dom"/>
</dbReference>
<dbReference type="Proteomes" id="UP001589627">
    <property type="component" value="Unassembled WGS sequence"/>
</dbReference>
<keyword evidence="1" id="KW-0479">Metal-binding</keyword>
<name>A0ABV5YGN4_9ACTN</name>
<evidence type="ECO:0000256" key="1">
    <source>
        <dbReference type="ARBA" id="ARBA00022723"/>
    </source>
</evidence>
<feature type="domain" description="NodB homology" evidence="3">
    <location>
        <begin position="90"/>
        <end position="271"/>
    </location>
</feature>
<dbReference type="PANTHER" id="PTHR10587:SF133">
    <property type="entry name" value="CHITIN DEACETYLASE 1-RELATED"/>
    <property type="match status" value="1"/>
</dbReference>
<dbReference type="GO" id="GO:0016787">
    <property type="term" value="F:hydrolase activity"/>
    <property type="evidence" value="ECO:0007669"/>
    <property type="project" value="UniProtKB-KW"/>
</dbReference>
<evidence type="ECO:0000256" key="2">
    <source>
        <dbReference type="ARBA" id="ARBA00022801"/>
    </source>
</evidence>